<keyword evidence="4" id="KW-1185">Reference proteome</keyword>
<sequence length="622" mass="68392">MSTRISSRIRAKQKTTQPAIGSPPHHKTQQLDTQAKENLALLRPDLEEMSSRSATEFKTGHPELADSSESMKWDSLPPVVNSSTSATLVSSPVSKNTVESSLLPAPIQNELHNAATPGTHTEEEEDERNIQSLEAELKRIKEKKKKADKTAVRDAILAVRGELSKHPVSITMLGAKHTLESSTVATSVLAVLSCKLQCHSQYIFRPAKRSKPNQVASTVKSADEYEQMDEGKFVGNETPEALQAQRAGKSYGKRQIQGLLDVKLEPVDVNMIVKEELETKMPAQPPKKRVTAKVSDIPYVNVSDRSVMNISILPAVVQWVGSREKQFAINGDPLLRLMIRKLWLGHFPSLPPTCQGPKGDTILRCDHLAIYGFLQTKLRAYQSNFGKMGAITVTRYLKQLGDNAEEETECAKDLLANNVFIYEVLGDSLEMCSGAFRSELVLQTFAFHLTWSLATQKDENEQNAVKPEDGLVLVRKSVYPIGALALATTAVHWALSLRANGITNVRNEGSGEEDSDTNAATPTKAKKKAKASASIARKTENSFGEKLTQEYNKYQAHTSKLSEAKWALIINASKCYIINVPNSGAGPALKDVLAEAEANPCVDDESIRGEHRKQDVIMLSDD</sequence>
<feature type="region of interest" description="Disordered" evidence="2">
    <location>
        <begin position="504"/>
        <end position="532"/>
    </location>
</feature>
<dbReference type="Proteomes" id="UP001150217">
    <property type="component" value="Unassembled WGS sequence"/>
</dbReference>
<proteinExistence type="predicted"/>
<organism evidence="3 4">
    <name type="scientific">Lentinula lateritia</name>
    <dbReference type="NCBI Taxonomy" id="40482"/>
    <lineage>
        <taxon>Eukaryota</taxon>
        <taxon>Fungi</taxon>
        <taxon>Dikarya</taxon>
        <taxon>Basidiomycota</taxon>
        <taxon>Agaricomycotina</taxon>
        <taxon>Agaricomycetes</taxon>
        <taxon>Agaricomycetidae</taxon>
        <taxon>Agaricales</taxon>
        <taxon>Marasmiineae</taxon>
        <taxon>Omphalotaceae</taxon>
        <taxon>Lentinula</taxon>
    </lineage>
</organism>
<comment type="caution">
    <text evidence="3">The sequence shown here is derived from an EMBL/GenBank/DDBJ whole genome shotgun (WGS) entry which is preliminary data.</text>
</comment>
<feature type="compositionally biased region" description="Basic and acidic residues" evidence="2">
    <location>
        <begin position="58"/>
        <end position="72"/>
    </location>
</feature>
<evidence type="ECO:0000256" key="1">
    <source>
        <dbReference type="SAM" id="Coils"/>
    </source>
</evidence>
<evidence type="ECO:0000313" key="3">
    <source>
        <dbReference type="EMBL" id="KAJ4468523.1"/>
    </source>
</evidence>
<reference evidence="3" key="1">
    <citation type="submission" date="2022-08" db="EMBL/GenBank/DDBJ databases">
        <title>A Global Phylogenomic Analysis of the Shiitake Genus Lentinula.</title>
        <authorList>
            <consortium name="DOE Joint Genome Institute"/>
            <person name="Sierra-Patev S."/>
            <person name="Min B."/>
            <person name="Naranjo-Ortiz M."/>
            <person name="Looney B."/>
            <person name="Konkel Z."/>
            <person name="Slot J.C."/>
            <person name="Sakamoto Y."/>
            <person name="Steenwyk J.L."/>
            <person name="Rokas A."/>
            <person name="Carro J."/>
            <person name="Camarero S."/>
            <person name="Ferreira P."/>
            <person name="Molpeceres G."/>
            <person name="Ruiz-Duenas F.J."/>
            <person name="Serrano A."/>
            <person name="Henrissat B."/>
            <person name="Drula E."/>
            <person name="Hughes K.W."/>
            <person name="Mata J.L."/>
            <person name="Ishikawa N.K."/>
            <person name="Vargas-Isla R."/>
            <person name="Ushijima S."/>
            <person name="Smith C.A."/>
            <person name="Ahrendt S."/>
            <person name="Andreopoulos W."/>
            <person name="He G."/>
            <person name="Labutti K."/>
            <person name="Lipzen A."/>
            <person name="Ng V."/>
            <person name="Riley R."/>
            <person name="Sandor L."/>
            <person name="Barry K."/>
            <person name="Martinez A.T."/>
            <person name="Xiao Y."/>
            <person name="Gibbons J.G."/>
            <person name="Terashima K."/>
            <person name="Grigoriev I.V."/>
            <person name="Hibbett D.S."/>
        </authorList>
    </citation>
    <scope>NUCLEOTIDE SEQUENCE</scope>
    <source>
        <strain evidence="3">RHP3577 ss4</strain>
    </source>
</reference>
<evidence type="ECO:0000313" key="4">
    <source>
        <dbReference type="Proteomes" id="UP001150217"/>
    </source>
</evidence>
<dbReference type="EMBL" id="JANVFT010000101">
    <property type="protein sequence ID" value="KAJ4468523.1"/>
    <property type="molecule type" value="Genomic_DNA"/>
</dbReference>
<protein>
    <submittedName>
        <fullName evidence="3">Uncharacterized protein</fullName>
    </submittedName>
</protein>
<evidence type="ECO:0000256" key="2">
    <source>
        <dbReference type="SAM" id="MobiDB-lite"/>
    </source>
</evidence>
<accession>A0ABQ8V0V2</accession>
<keyword evidence="1" id="KW-0175">Coiled coil</keyword>
<feature type="compositionally biased region" description="Polar residues" evidence="2">
    <location>
        <begin position="80"/>
        <end position="92"/>
    </location>
</feature>
<name>A0ABQ8V0V2_9AGAR</name>
<gene>
    <name evidence="3" type="ORF">C8R41DRAFT_925441</name>
</gene>
<feature type="region of interest" description="Disordered" evidence="2">
    <location>
        <begin position="1"/>
        <end position="92"/>
    </location>
</feature>
<feature type="coiled-coil region" evidence="1">
    <location>
        <begin position="123"/>
        <end position="150"/>
    </location>
</feature>